<accession>A0ABV3SJ40</accession>
<protein>
    <submittedName>
        <fullName evidence="1">Uncharacterized protein</fullName>
    </submittedName>
</protein>
<comment type="caution">
    <text evidence="1">The sequence shown here is derived from an EMBL/GenBank/DDBJ whole genome shotgun (WGS) entry which is preliminary data.</text>
</comment>
<sequence>MAIAVRVPDEYSDDQLALIGRDHLAAHVDVHLLDEEEYLDFSYHGLTMGSNGIQRIATSLSFPYELVFADALVPFGFERSAVRILNLKSEISVRTGDTACVYALSRTAPRAVDASGAASIIMDGCVVASNSSAEDAIYVGGSASFEADCLQSSGGIVATGGLVLDCAAPRENAWPLPDPFADLLEPTPPFLRTSPQRNDLIVYAGRYTNLDLSGTKHLEPGLYYVENDLSIKGEVTGDGVIFYVKDGSVTVNGDASLSLSAPTSGDYAGMLFMSHPFNTSAHLFNGNGVTDLNGYLYFPSGDLTYAGNNGTTSNCLRIVADTIEMTGSSIMRSDCTEELGGREAEVSGPLYYSR</sequence>
<evidence type="ECO:0000313" key="1">
    <source>
        <dbReference type="EMBL" id="MEX0406787.1"/>
    </source>
</evidence>
<keyword evidence="2" id="KW-1185">Reference proteome</keyword>
<dbReference type="RefSeq" id="WP_367955151.1">
    <property type="nucleotide sequence ID" value="NZ_JBDPGJ010000003.1"/>
</dbReference>
<organism evidence="1 2">
    <name type="scientific">Aquibium pacificus</name>
    <dbReference type="NCBI Taxonomy" id="3153579"/>
    <lineage>
        <taxon>Bacteria</taxon>
        <taxon>Pseudomonadati</taxon>
        <taxon>Pseudomonadota</taxon>
        <taxon>Alphaproteobacteria</taxon>
        <taxon>Hyphomicrobiales</taxon>
        <taxon>Phyllobacteriaceae</taxon>
        <taxon>Aquibium</taxon>
    </lineage>
</organism>
<dbReference type="EMBL" id="JBDPGJ010000003">
    <property type="protein sequence ID" value="MEX0406787.1"/>
    <property type="molecule type" value="Genomic_DNA"/>
</dbReference>
<dbReference type="Proteomes" id="UP001556692">
    <property type="component" value="Unassembled WGS sequence"/>
</dbReference>
<proteinExistence type="predicted"/>
<name>A0ABV3SJ40_9HYPH</name>
<reference evidence="1 2" key="1">
    <citation type="submission" date="2024-05" db="EMBL/GenBank/DDBJ databases">
        <authorList>
            <person name="Jiang F."/>
        </authorList>
    </citation>
    <scope>NUCLEOTIDE SEQUENCE [LARGE SCALE GENOMIC DNA]</scope>
    <source>
        <strain evidence="1 2">LZ166</strain>
    </source>
</reference>
<evidence type="ECO:0000313" key="2">
    <source>
        <dbReference type="Proteomes" id="UP001556692"/>
    </source>
</evidence>
<gene>
    <name evidence="1" type="ORF">ABGN05_14045</name>
</gene>